<dbReference type="AlphaFoldDB" id="A0A830GGA1"/>
<dbReference type="Proteomes" id="UP000605784">
    <property type="component" value="Unassembled WGS sequence"/>
</dbReference>
<organism evidence="2 3">
    <name type="scientific">Haloarcula pellucida</name>
    <dbReference type="NCBI Taxonomy" id="1427151"/>
    <lineage>
        <taxon>Archaea</taxon>
        <taxon>Methanobacteriati</taxon>
        <taxon>Methanobacteriota</taxon>
        <taxon>Stenosarchaea group</taxon>
        <taxon>Halobacteria</taxon>
        <taxon>Halobacteriales</taxon>
        <taxon>Haloarculaceae</taxon>
        <taxon>Haloarcula</taxon>
    </lineage>
</organism>
<accession>A0A830GGA1</accession>
<reference evidence="2" key="2">
    <citation type="submission" date="2020-09" db="EMBL/GenBank/DDBJ databases">
        <authorList>
            <person name="Sun Q."/>
            <person name="Ohkuma M."/>
        </authorList>
    </citation>
    <scope>NUCLEOTIDE SEQUENCE</scope>
    <source>
        <strain evidence="2">JCM 17820</strain>
    </source>
</reference>
<keyword evidence="1" id="KW-1133">Transmembrane helix</keyword>
<proteinExistence type="predicted"/>
<feature type="transmembrane region" description="Helical" evidence="1">
    <location>
        <begin position="20"/>
        <end position="40"/>
    </location>
</feature>
<sequence length="81" mass="8310">MALIPTLYSIVANNLLTAKIALGLQIGGFLTLMAFVLTYFGGAGGIILGPAVGGLGGMSMLLGGNIEATVDEEYKKHVLNN</sequence>
<keyword evidence="1" id="KW-0812">Transmembrane</keyword>
<evidence type="ECO:0000313" key="3">
    <source>
        <dbReference type="Proteomes" id="UP000605784"/>
    </source>
</evidence>
<name>A0A830GGA1_9EURY</name>
<keyword evidence="1" id="KW-0472">Membrane</keyword>
<gene>
    <name evidence="2" type="ORF">GCM10009030_02110</name>
</gene>
<comment type="caution">
    <text evidence="2">The sequence shown here is derived from an EMBL/GenBank/DDBJ whole genome shotgun (WGS) entry which is preliminary data.</text>
</comment>
<reference evidence="2" key="1">
    <citation type="journal article" date="2014" name="Int. J. Syst. Evol. Microbiol.">
        <title>Complete genome sequence of Corynebacterium casei LMG S-19264T (=DSM 44701T), isolated from a smear-ripened cheese.</title>
        <authorList>
            <consortium name="US DOE Joint Genome Institute (JGI-PGF)"/>
            <person name="Walter F."/>
            <person name="Albersmeier A."/>
            <person name="Kalinowski J."/>
            <person name="Ruckert C."/>
        </authorList>
    </citation>
    <scope>NUCLEOTIDE SEQUENCE</scope>
    <source>
        <strain evidence="2">JCM 17820</strain>
    </source>
</reference>
<evidence type="ECO:0000256" key="1">
    <source>
        <dbReference type="SAM" id="Phobius"/>
    </source>
</evidence>
<protein>
    <submittedName>
        <fullName evidence="2">Uncharacterized protein</fullName>
    </submittedName>
</protein>
<dbReference type="RefSeq" id="WP_188993747.1">
    <property type="nucleotide sequence ID" value="NZ_BMOU01000001.1"/>
</dbReference>
<dbReference type="EMBL" id="BMOU01000001">
    <property type="protein sequence ID" value="GGN85533.1"/>
    <property type="molecule type" value="Genomic_DNA"/>
</dbReference>
<evidence type="ECO:0000313" key="2">
    <source>
        <dbReference type="EMBL" id="GGN85533.1"/>
    </source>
</evidence>
<feature type="transmembrane region" description="Helical" evidence="1">
    <location>
        <begin position="46"/>
        <end position="66"/>
    </location>
</feature>
<keyword evidence="3" id="KW-1185">Reference proteome</keyword>